<sequence length="80" mass="9364">MRLIYLSSEFYKQYKDCPEILKKPSRPYACLTVKIRGLTFAIPFRHHIAHKYAFITYKDCGLDYTKAVVVLDEGGRGVYR</sequence>
<protein>
    <submittedName>
        <fullName evidence="1">Uncharacterized protein</fullName>
    </submittedName>
</protein>
<dbReference type="EMBL" id="DXHQ01000117">
    <property type="protein sequence ID" value="HIW09707.1"/>
    <property type="molecule type" value="Genomic_DNA"/>
</dbReference>
<reference evidence="1" key="2">
    <citation type="submission" date="2021-04" db="EMBL/GenBank/DDBJ databases">
        <authorList>
            <person name="Gilroy R."/>
        </authorList>
    </citation>
    <scope>NUCLEOTIDE SEQUENCE</scope>
    <source>
        <strain evidence="1">ChiHcolR34-3080</strain>
    </source>
</reference>
<evidence type="ECO:0000313" key="1">
    <source>
        <dbReference type="EMBL" id="HIW09707.1"/>
    </source>
</evidence>
<name>A0A9D1TX71_9FIRM</name>
<proteinExistence type="predicted"/>
<accession>A0A9D1TX71</accession>
<dbReference type="AlphaFoldDB" id="A0A9D1TX71"/>
<dbReference type="InterPro" id="IPR049929">
    <property type="entry name" value="TenpN-like"/>
</dbReference>
<dbReference type="CDD" id="cd17493">
    <property type="entry name" value="toxin_TenpN"/>
    <property type="match status" value="1"/>
</dbReference>
<organism evidence="1 2">
    <name type="scientific">Candidatus Faecalibacterium intestinigallinarum</name>
    <dbReference type="NCBI Taxonomy" id="2838581"/>
    <lineage>
        <taxon>Bacteria</taxon>
        <taxon>Bacillati</taxon>
        <taxon>Bacillota</taxon>
        <taxon>Clostridia</taxon>
        <taxon>Eubacteriales</taxon>
        <taxon>Oscillospiraceae</taxon>
        <taxon>Faecalibacterium</taxon>
    </lineage>
</organism>
<dbReference type="Proteomes" id="UP000823933">
    <property type="component" value="Unassembled WGS sequence"/>
</dbReference>
<reference evidence="1" key="1">
    <citation type="journal article" date="2021" name="PeerJ">
        <title>Extensive microbial diversity within the chicken gut microbiome revealed by metagenomics and culture.</title>
        <authorList>
            <person name="Gilroy R."/>
            <person name="Ravi A."/>
            <person name="Getino M."/>
            <person name="Pursley I."/>
            <person name="Horton D.L."/>
            <person name="Alikhan N.F."/>
            <person name="Baker D."/>
            <person name="Gharbi K."/>
            <person name="Hall N."/>
            <person name="Watson M."/>
            <person name="Adriaenssens E.M."/>
            <person name="Foster-Nyarko E."/>
            <person name="Jarju S."/>
            <person name="Secka A."/>
            <person name="Antonio M."/>
            <person name="Oren A."/>
            <person name="Chaudhuri R.R."/>
            <person name="La Ragione R."/>
            <person name="Hildebrand F."/>
            <person name="Pallen M.J."/>
        </authorList>
    </citation>
    <scope>NUCLEOTIDE SEQUENCE</scope>
    <source>
        <strain evidence="1">ChiHcolR34-3080</strain>
    </source>
</reference>
<evidence type="ECO:0000313" key="2">
    <source>
        <dbReference type="Proteomes" id="UP000823933"/>
    </source>
</evidence>
<comment type="caution">
    <text evidence="1">The sequence shown here is derived from an EMBL/GenBank/DDBJ whole genome shotgun (WGS) entry which is preliminary data.</text>
</comment>
<gene>
    <name evidence="1" type="ORF">H9890_09955</name>
</gene>